<name>A0A6A4GL26_9AGAR</name>
<proteinExistence type="predicted"/>
<accession>A0A6A4GL26</accession>
<organism evidence="1 2">
    <name type="scientific">Gymnopus androsaceus JB14</name>
    <dbReference type="NCBI Taxonomy" id="1447944"/>
    <lineage>
        <taxon>Eukaryota</taxon>
        <taxon>Fungi</taxon>
        <taxon>Dikarya</taxon>
        <taxon>Basidiomycota</taxon>
        <taxon>Agaricomycotina</taxon>
        <taxon>Agaricomycetes</taxon>
        <taxon>Agaricomycetidae</taxon>
        <taxon>Agaricales</taxon>
        <taxon>Marasmiineae</taxon>
        <taxon>Omphalotaceae</taxon>
        <taxon>Gymnopus</taxon>
    </lineage>
</organism>
<sequence length="296" mass="33793">MVLRDMLICRNSADNKRNNDIIAINFQVPFILYYQYDPERASACPVTLHGILHIVKSIIEMGPIWAYWAYPMERFCGWLQLCIKSHQHPFAAIHNYLVLHAILSQIKLIYGLKDVLSLKPPRNSTPKGAFACPDLVWCHFNSDTIVQWAKVRRLGGGDDMLASELASYAENRRDATFICYDMHVDKNARKRNAPKEYVKKTFYGQLENICVITLPAAADLQLELETTLILVAVKRCKIQDQNCRGTSYYEDMGVLEVVDIAVVQCLVARIQAVNDMHYFILNRSGALQESYFVPGE</sequence>
<evidence type="ECO:0000313" key="1">
    <source>
        <dbReference type="EMBL" id="KAE9386136.1"/>
    </source>
</evidence>
<dbReference type="EMBL" id="ML769909">
    <property type="protein sequence ID" value="KAE9386136.1"/>
    <property type="molecule type" value="Genomic_DNA"/>
</dbReference>
<dbReference type="OrthoDB" id="6613063at2759"/>
<reference evidence="1" key="1">
    <citation type="journal article" date="2019" name="Environ. Microbiol.">
        <title>Fungal ecological strategies reflected in gene transcription - a case study of two litter decomposers.</title>
        <authorList>
            <person name="Barbi F."/>
            <person name="Kohler A."/>
            <person name="Barry K."/>
            <person name="Baskaran P."/>
            <person name="Daum C."/>
            <person name="Fauchery L."/>
            <person name="Ihrmark K."/>
            <person name="Kuo A."/>
            <person name="LaButti K."/>
            <person name="Lipzen A."/>
            <person name="Morin E."/>
            <person name="Grigoriev I.V."/>
            <person name="Henrissat B."/>
            <person name="Lindahl B."/>
            <person name="Martin F."/>
        </authorList>
    </citation>
    <scope>NUCLEOTIDE SEQUENCE</scope>
    <source>
        <strain evidence="1">JB14</strain>
    </source>
</reference>
<protein>
    <submittedName>
        <fullName evidence="1">Uncharacterized protein</fullName>
    </submittedName>
</protein>
<keyword evidence="2" id="KW-1185">Reference proteome</keyword>
<dbReference type="Proteomes" id="UP000799118">
    <property type="component" value="Unassembled WGS sequence"/>
</dbReference>
<dbReference type="AlphaFoldDB" id="A0A6A4GL26"/>
<evidence type="ECO:0000313" key="2">
    <source>
        <dbReference type="Proteomes" id="UP000799118"/>
    </source>
</evidence>
<gene>
    <name evidence="1" type="ORF">BT96DRAFT_1006380</name>
</gene>